<dbReference type="InterPro" id="IPR053100">
    <property type="entry name" value="Cytochrome_b5-related"/>
</dbReference>
<keyword evidence="6" id="KW-1133">Transmembrane helix</keyword>
<keyword evidence="3 6" id="KW-0408">Iron</keyword>
<protein>
    <recommendedName>
        <fullName evidence="5">Cytochrome b5-related protein</fullName>
    </recommendedName>
</protein>
<dbReference type="InterPro" id="IPR001199">
    <property type="entry name" value="Cyt_B5-like_heme/steroid-bd"/>
</dbReference>
<evidence type="ECO:0000256" key="1">
    <source>
        <dbReference type="ARBA" id="ARBA00022617"/>
    </source>
</evidence>
<dbReference type="EMBL" id="JAVRBK010000007">
    <property type="protein sequence ID" value="KAK5641850.1"/>
    <property type="molecule type" value="Genomic_DNA"/>
</dbReference>
<dbReference type="AlphaFoldDB" id="A0AAN7V4G2"/>
<keyword evidence="6" id="KW-0812">Transmembrane</keyword>
<dbReference type="Pfam" id="PF00487">
    <property type="entry name" value="FA_desaturase"/>
    <property type="match status" value="1"/>
</dbReference>
<proteinExistence type="inferred from homology"/>
<dbReference type="GO" id="GO:0020037">
    <property type="term" value="F:heme binding"/>
    <property type="evidence" value="ECO:0007669"/>
    <property type="project" value="UniProtKB-UniRule"/>
</dbReference>
<comment type="similarity">
    <text evidence="6">Belongs to the cytochrome b5 family.</text>
</comment>
<accession>A0AAN7V4G2</accession>
<feature type="transmembrane region" description="Helical" evidence="6">
    <location>
        <begin position="137"/>
        <end position="157"/>
    </location>
</feature>
<feature type="transmembrane region" description="Helical" evidence="6">
    <location>
        <begin position="241"/>
        <end position="260"/>
    </location>
</feature>
<comment type="caution">
    <text evidence="6">Lacks conserved residue(s) required for the propagation of feature annotation.</text>
</comment>
<feature type="transmembrane region" description="Helical" evidence="6">
    <location>
        <begin position="272"/>
        <end position="294"/>
    </location>
</feature>
<sequence length="433" mass="50168">MFHSKVKLSLSLKYPTNLVGFITGDKWLQSRRVDDGAEGLWRIHDGLYDVSDFVQFHPGGSSWLEMTKGTDVTEAFEAHHLSSTPEHMLKKFFIRKATKPRNYPFTFEEDGFYRTLKRNIQPILKDIPKKATKTTDIATDLLLIGTFFSAICASAFWSFTIGTVSAILLTLTSIAAHNYFHRRDNFRMYYFNLCLMDFRGWRISHALSHHLYANTINDLEMISWEVLAPHFPMKKSFLFKCWSWVSIIILWTTIFILSYIARVLMIAKSRMIFLSDLIPLTLPLAMFLVSGITLQSVLKMWLFIITISSFTFGAIGFNASHHHPDVFHEGDAPRQKRLDWGIHQLDTAFDRREINGNWFWVLTMFGDHALHHIFPTIDHTALPYLQPVFEKTMKEFGVDLQIKSQVEMIIGQFQQLHRESPNTLPPGSRNVKK</sequence>
<comment type="function">
    <text evidence="4">May play a role in muscle cell metabolism.</text>
</comment>
<evidence type="ECO:0000256" key="4">
    <source>
        <dbReference type="ARBA" id="ARBA00055674"/>
    </source>
</evidence>
<dbReference type="PROSITE" id="PS50255">
    <property type="entry name" value="CYTOCHROME_B5_2"/>
    <property type="match status" value="1"/>
</dbReference>
<dbReference type="PANTHER" id="PTHR16740">
    <property type="entry name" value="CYTOCHROME B5-RELATED PROTEIN-RELATED"/>
    <property type="match status" value="1"/>
</dbReference>
<evidence type="ECO:0000313" key="8">
    <source>
        <dbReference type="EMBL" id="KAK5641850.1"/>
    </source>
</evidence>
<evidence type="ECO:0000259" key="7">
    <source>
        <dbReference type="PROSITE" id="PS50255"/>
    </source>
</evidence>
<gene>
    <name evidence="8" type="ORF">RI129_010397</name>
</gene>
<dbReference type="GO" id="GO:0046872">
    <property type="term" value="F:metal ion binding"/>
    <property type="evidence" value="ECO:0007669"/>
    <property type="project" value="UniProtKB-UniRule"/>
</dbReference>
<dbReference type="FunFam" id="3.10.120.10:FF:000020">
    <property type="entry name" value="Cytochrome b5-related protein"/>
    <property type="match status" value="1"/>
</dbReference>
<feature type="domain" description="Cytochrome b5 heme-binding" evidence="7">
    <location>
        <begin position="35"/>
        <end position="98"/>
    </location>
</feature>
<evidence type="ECO:0000256" key="5">
    <source>
        <dbReference type="ARBA" id="ARBA00073492"/>
    </source>
</evidence>
<dbReference type="Proteomes" id="UP001329430">
    <property type="component" value="Chromosome 7"/>
</dbReference>
<keyword evidence="9" id="KW-1185">Reference proteome</keyword>
<dbReference type="InterPro" id="IPR005804">
    <property type="entry name" value="FA_desaturase_dom"/>
</dbReference>
<dbReference type="SMART" id="SM01117">
    <property type="entry name" value="Cyt-b5"/>
    <property type="match status" value="1"/>
</dbReference>
<comment type="caution">
    <text evidence="8">The sequence shown here is derived from an EMBL/GenBank/DDBJ whole genome shotgun (WGS) entry which is preliminary data.</text>
</comment>
<organism evidence="8 9">
    <name type="scientific">Pyrocoelia pectoralis</name>
    <dbReference type="NCBI Taxonomy" id="417401"/>
    <lineage>
        <taxon>Eukaryota</taxon>
        <taxon>Metazoa</taxon>
        <taxon>Ecdysozoa</taxon>
        <taxon>Arthropoda</taxon>
        <taxon>Hexapoda</taxon>
        <taxon>Insecta</taxon>
        <taxon>Pterygota</taxon>
        <taxon>Neoptera</taxon>
        <taxon>Endopterygota</taxon>
        <taxon>Coleoptera</taxon>
        <taxon>Polyphaga</taxon>
        <taxon>Elateriformia</taxon>
        <taxon>Elateroidea</taxon>
        <taxon>Lampyridae</taxon>
        <taxon>Lampyrinae</taxon>
        <taxon>Pyrocoelia</taxon>
    </lineage>
</organism>
<keyword evidence="6" id="KW-0472">Membrane</keyword>
<keyword evidence="2 6" id="KW-0479">Metal-binding</keyword>
<evidence type="ECO:0000256" key="6">
    <source>
        <dbReference type="RuleBase" id="RU362121"/>
    </source>
</evidence>
<dbReference type="Gene3D" id="3.10.120.10">
    <property type="entry name" value="Cytochrome b5-like heme/steroid binding domain"/>
    <property type="match status" value="1"/>
</dbReference>
<evidence type="ECO:0000256" key="2">
    <source>
        <dbReference type="ARBA" id="ARBA00022723"/>
    </source>
</evidence>
<reference evidence="8 9" key="1">
    <citation type="journal article" date="2024" name="Insects">
        <title>An Improved Chromosome-Level Genome Assembly of the Firefly Pyrocoelia pectoralis.</title>
        <authorList>
            <person name="Fu X."/>
            <person name="Meyer-Rochow V.B."/>
            <person name="Ballantyne L."/>
            <person name="Zhu X."/>
        </authorList>
    </citation>
    <scope>NUCLEOTIDE SEQUENCE [LARGE SCALE GENOMIC DNA]</scope>
    <source>
        <strain evidence="8">XCY_ONT2</strain>
    </source>
</reference>
<evidence type="ECO:0000256" key="3">
    <source>
        <dbReference type="ARBA" id="ARBA00023004"/>
    </source>
</evidence>
<dbReference type="PROSITE" id="PS00191">
    <property type="entry name" value="CYTOCHROME_B5_1"/>
    <property type="match status" value="1"/>
</dbReference>
<evidence type="ECO:0000313" key="9">
    <source>
        <dbReference type="Proteomes" id="UP001329430"/>
    </source>
</evidence>
<feature type="transmembrane region" description="Helical" evidence="6">
    <location>
        <begin position="301"/>
        <end position="319"/>
    </location>
</feature>
<dbReference type="Pfam" id="PF00173">
    <property type="entry name" value="Cyt-b5"/>
    <property type="match status" value="1"/>
</dbReference>
<dbReference type="PANTHER" id="PTHR16740:SF1">
    <property type="entry name" value="CYTOCHROME B5-RELATED PROTEIN-RELATED"/>
    <property type="match status" value="1"/>
</dbReference>
<dbReference type="GO" id="GO:0006629">
    <property type="term" value="P:lipid metabolic process"/>
    <property type="evidence" value="ECO:0007669"/>
    <property type="project" value="InterPro"/>
</dbReference>
<dbReference type="InterPro" id="IPR018506">
    <property type="entry name" value="Cyt_B5_heme-BS"/>
</dbReference>
<dbReference type="SUPFAM" id="SSF55856">
    <property type="entry name" value="Cytochrome b5-like heme/steroid binding domain"/>
    <property type="match status" value="1"/>
</dbReference>
<dbReference type="InterPro" id="IPR036400">
    <property type="entry name" value="Cyt_B5-like_heme/steroid_sf"/>
</dbReference>
<name>A0AAN7V4G2_9COLE</name>
<keyword evidence="1 6" id="KW-0349">Heme</keyword>